<dbReference type="Proteomes" id="UP000352088">
    <property type="component" value="Unassembled WGS sequence"/>
</dbReference>
<evidence type="ECO:0000256" key="3">
    <source>
        <dbReference type="ARBA" id="ARBA00023316"/>
    </source>
</evidence>
<feature type="signal peptide" evidence="6">
    <location>
        <begin position="1"/>
        <end position="30"/>
    </location>
</feature>
<comment type="similarity">
    <text evidence="4 5">Belongs to the RlpA family.</text>
</comment>
<evidence type="ECO:0000256" key="2">
    <source>
        <dbReference type="ARBA" id="ARBA00023239"/>
    </source>
</evidence>
<evidence type="ECO:0000313" key="18">
    <source>
        <dbReference type="Proteomes" id="UP000382436"/>
    </source>
</evidence>
<dbReference type="Pfam" id="PF05036">
    <property type="entry name" value="SPOR"/>
    <property type="match status" value="1"/>
</dbReference>
<dbReference type="GO" id="GO:0000270">
    <property type="term" value="P:peptidoglycan metabolic process"/>
    <property type="evidence" value="ECO:0007669"/>
    <property type="project" value="UniProtKB-UniRule"/>
</dbReference>
<dbReference type="OrthoDB" id="9779128at2"/>
<evidence type="ECO:0000259" key="7">
    <source>
        <dbReference type="PROSITE" id="PS51724"/>
    </source>
</evidence>
<evidence type="ECO:0000313" key="11">
    <source>
        <dbReference type="EMBL" id="EAK4358045.1"/>
    </source>
</evidence>
<dbReference type="Pfam" id="PF03330">
    <property type="entry name" value="DPBB_1"/>
    <property type="match status" value="1"/>
</dbReference>
<evidence type="ECO:0000313" key="8">
    <source>
        <dbReference type="EMBL" id="EAH8157277.1"/>
    </source>
</evidence>
<dbReference type="PANTHER" id="PTHR34183">
    <property type="entry name" value="ENDOLYTIC PEPTIDOGLYCAN TRANSGLYCOSYLASE RLPA"/>
    <property type="match status" value="1"/>
</dbReference>
<evidence type="ECO:0000313" key="9">
    <source>
        <dbReference type="EMBL" id="EAJ9197654.1"/>
    </source>
</evidence>
<dbReference type="GO" id="GO:0005886">
    <property type="term" value="C:plasma membrane"/>
    <property type="evidence" value="ECO:0007669"/>
    <property type="project" value="UniProtKB-SubCell"/>
</dbReference>
<dbReference type="GO" id="GO:0071555">
    <property type="term" value="P:cell wall organization"/>
    <property type="evidence" value="ECO:0007669"/>
    <property type="project" value="UniProtKB-KW"/>
</dbReference>
<evidence type="ECO:0000256" key="6">
    <source>
        <dbReference type="SAM" id="SignalP"/>
    </source>
</evidence>
<dbReference type="Proteomes" id="UP000409545">
    <property type="component" value="Unassembled WGS sequence"/>
</dbReference>
<dbReference type="NCBIfam" id="TIGR00413">
    <property type="entry name" value="rlpA"/>
    <property type="match status" value="1"/>
</dbReference>
<keyword evidence="3 4" id="KW-0961">Cell wall biogenesis/degradation</keyword>
<organism evidence="9 18">
    <name type="scientific">Campylobacter coli</name>
    <dbReference type="NCBI Taxonomy" id="195"/>
    <lineage>
        <taxon>Bacteria</taxon>
        <taxon>Pseudomonadati</taxon>
        <taxon>Campylobacterota</taxon>
        <taxon>Epsilonproteobacteria</taxon>
        <taxon>Campylobacterales</taxon>
        <taxon>Campylobacteraceae</taxon>
        <taxon>Campylobacter</taxon>
    </lineage>
</organism>
<evidence type="ECO:0000313" key="17">
    <source>
        <dbReference type="Proteomes" id="UP000365807"/>
    </source>
</evidence>
<dbReference type="eggNOG" id="COG0797">
    <property type="taxonomic scope" value="Bacteria"/>
</dbReference>
<evidence type="ECO:0000256" key="5">
    <source>
        <dbReference type="RuleBase" id="RU003495"/>
    </source>
</evidence>
<dbReference type="InterPro" id="IPR034718">
    <property type="entry name" value="RlpA"/>
</dbReference>
<dbReference type="EMBL" id="AACGFG010000004">
    <property type="protein sequence ID" value="EAK4358045.1"/>
    <property type="molecule type" value="Genomic_DNA"/>
</dbReference>
<dbReference type="InterPro" id="IPR036908">
    <property type="entry name" value="RlpA-like_sf"/>
</dbReference>
<keyword evidence="2 4" id="KW-0456">Lyase</keyword>
<dbReference type="SUPFAM" id="SSF50685">
    <property type="entry name" value="Barwin-like endoglucanases"/>
    <property type="match status" value="1"/>
</dbReference>
<dbReference type="CDD" id="cd22268">
    <property type="entry name" value="DPBB_RlpA-like"/>
    <property type="match status" value="1"/>
</dbReference>
<dbReference type="GeneID" id="66544368"/>
<dbReference type="KEGG" id="ccof:VC76_03245"/>
<evidence type="ECO:0000256" key="1">
    <source>
        <dbReference type="ARBA" id="ARBA00022729"/>
    </source>
</evidence>
<evidence type="ECO:0000256" key="4">
    <source>
        <dbReference type="HAMAP-Rule" id="MF_02071"/>
    </source>
</evidence>
<evidence type="ECO:0000313" key="15">
    <source>
        <dbReference type="Proteomes" id="UP000352088"/>
    </source>
</evidence>
<dbReference type="InterPro" id="IPR007730">
    <property type="entry name" value="SPOR-like_dom"/>
</dbReference>
<evidence type="ECO:0000313" key="19">
    <source>
        <dbReference type="Proteomes" id="UP000409545"/>
    </source>
</evidence>
<feature type="domain" description="SPOR" evidence="7">
    <location>
        <begin position="204"/>
        <end position="279"/>
    </location>
</feature>
<dbReference type="PANTHER" id="PTHR34183:SF1">
    <property type="entry name" value="ENDOLYTIC PEPTIDOGLYCAN TRANSGLYCOSYLASE RLPA"/>
    <property type="match status" value="1"/>
</dbReference>
<dbReference type="RefSeq" id="WP_002776386.1">
    <property type="nucleotide sequence ID" value="NZ_AANHVQ020000007.1"/>
</dbReference>
<dbReference type="EMBL" id="AABKAB010000007">
    <property type="protein sequence ID" value="EAH8157277.1"/>
    <property type="molecule type" value="Genomic_DNA"/>
</dbReference>
<dbReference type="Gene3D" id="2.40.40.10">
    <property type="entry name" value="RlpA-like domain"/>
    <property type="match status" value="1"/>
</dbReference>
<keyword evidence="1 6" id="KW-0732">Signal</keyword>
<dbReference type="SUPFAM" id="SSF110997">
    <property type="entry name" value="Sporulation related repeat"/>
    <property type="match status" value="1"/>
</dbReference>
<reference evidence="13 15" key="3">
    <citation type="submission" date="2018-07" db="EMBL/GenBank/DDBJ databases">
        <authorList>
            <consortium name="NARMS: The National Antimicrobial Resistance Monitoring System"/>
        </authorList>
    </citation>
    <scope>NUCLEOTIDE SEQUENCE [LARGE SCALE GENOMIC DNA]</scope>
    <source>
        <strain evidence="14 20">CVM N17C171</strain>
        <strain evidence="13 15">CVM N17C548</strain>
        <strain evidence="11 17">FSIS11807978</strain>
        <strain evidence="12 19">FSIS1711007</strain>
    </source>
</reference>
<dbReference type="Proteomes" id="UP000361993">
    <property type="component" value="Unassembled WGS sequence"/>
</dbReference>
<keyword evidence="4" id="KW-1003">Cell membrane</keyword>
<dbReference type="InterPro" id="IPR009009">
    <property type="entry name" value="RlpA-like_DPBB"/>
</dbReference>
<dbReference type="PROSITE" id="PS51257">
    <property type="entry name" value="PROKAR_LIPOPROTEIN"/>
    <property type="match status" value="1"/>
</dbReference>
<dbReference type="EMBL" id="AACBVJ010000009">
    <property type="protein sequence ID" value="EAJ9197654.1"/>
    <property type="molecule type" value="Genomic_DNA"/>
</dbReference>
<evidence type="ECO:0000313" key="20">
    <source>
        <dbReference type="Proteomes" id="UP000411403"/>
    </source>
</evidence>
<proteinExistence type="inferred from homology"/>
<dbReference type="HAMAP" id="MF_02071">
    <property type="entry name" value="RlpA"/>
    <property type="match status" value="1"/>
</dbReference>
<dbReference type="EMBL" id="AACSIE010000002">
    <property type="protein sequence ID" value="EAL9204046.1"/>
    <property type="molecule type" value="Genomic_DNA"/>
</dbReference>
<evidence type="ECO:0000313" key="16">
    <source>
        <dbReference type="Proteomes" id="UP000361993"/>
    </source>
</evidence>
<feature type="chain" id="PRO_5015204945" description="Probable endolytic peptidoglycan transglycosylase RlpA" evidence="6">
    <location>
        <begin position="31"/>
        <end position="279"/>
    </location>
</feature>
<dbReference type="Gene3D" id="3.30.70.1070">
    <property type="entry name" value="Sporulation related repeat"/>
    <property type="match status" value="1"/>
</dbReference>
<reference evidence="9 18" key="2">
    <citation type="submission" date="2018-05" db="EMBL/GenBank/DDBJ databases">
        <authorList>
            <consortium name="PulseNet: The National Subtyping Network for Foodborne Disease Surveillance"/>
            <person name="Tarr C.L."/>
            <person name="Trees E."/>
            <person name="Katz L.S."/>
            <person name="Carleton-Romer H.A."/>
            <person name="Stroika S."/>
            <person name="Kucerova Z."/>
            <person name="Roache K.F."/>
            <person name="Sabol A.L."/>
            <person name="Besser J."/>
            <person name="Gerner-Smidt P."/>
        </authorList>
    </citation>
    <scope>NUCLEOTIDE SEQUENCE [LARGE SCALE GENOMIC DNA]</scope>
    <source>
        <strain evidence="9 18">PNUSAC001435</strain>
        <strain evidence="8 21">PNUSAC007828</strain>
    </source>
</reference>
<comment type="subcellular location">
    <subcellularLocation>
        <location evidence="4">Cell membrane</location>
        <topology evidence="4">Lipid-anchor</topology>
    </subcellularLocation>
</comment>
<dbReference type="EMBL" id="AACGUZ010000008">
    <property type="protein sequence ID" value="EAK5103770.1"/>
    <property type="molecule type" value="Genomic_DNA"/>
</dbReference>
<comment type="caution">
    <text evidence="9">The sequence shown here is derived from an EMBL/GenBank/DDBJ whole genome shotgun (WGS) entry which is preliminary data.</text>
</comment>
<dbReference type="PROSITE" id="PS51724">
    <property type="entry name" value="SPOR"/>
    <property type="match status" value="1"/>
</dbReference>
<dbReference type="InterPro" id="IPR036680">
    <property type="entry name" value="SPOR-like_sf"/>
</dbReference>
<dbReference type="GO" id="GO:0042834">
    <property type="term" value="F:peptidoglycan binding"/>
    <property type="evidence" value="ECO:0007669"/>
    <property type="project" value="InterPro"/>
</dbReference>
<evidence type="ECO:0000313" key="10">
    <source>
        <dbReference type="EMBL" id="EAK1509627.1"/>
    </source>
</evidence>
<accession>A0A0Q2JBU4</accession>
<dbReference type="GO" id="GO:0008932">
    <property type="term" value="F:lytic endotransglycosylase activity"/>
    <property type="evidence" value="ECO:0007669"/>
    <property type="project" value="UniProtKB-UniRule"/>
</dbReference>
<evidence type="ECO:0000313" key="12">
    <source>
        <dbReference type="EMBL" id="EAK5103770.1"/>
    </source>
</evidence>
<evidence type="ECO:0000313" key="21">
    <source>
        <dbReference type="Proteomes" id="UP000576616"/>
    </source>
</evidence>
<dbReference type="Proteomes" id="UP000411403">
    <property type="component" value="Unassembled WGS sequence"/>
</dbReference>
<reference evidence="10 16" key="1">
    <citation type="submission" date="2018-05" db="EMBL/GenBank/DDBJ databases">
        <authorList>
            <consortium name="GenomeTrakr network: Whole genome sequencing for foodborne pathogen traceback"/>
        </authorList>
    </citation>
    <scope>NUCLEOTIDE SEQUENCE [LARGE SCALE GENOMIC DNA]</scope>
    <source>
        <strain evidence="10 16">NC_C6016</strain>
    </source>
</reference>
<dbReference type="Proteomes" id="UP000365807">
    <property type="component" value="Unassembled WGS sequence"/>
</dbReference>
<dbReference type="EMBL" id="AACQHW010000002">
    <property type="protein sequence ID" value="EAL6850312.1"/>
    <property type="molecule type" value="Genomic_DNA"/>
</dbReference>
<evidence type="ECO:0000313" key="14">
    <source>
        <dbReference type="EMBL" id="EAL9204046.1"/>
    </source>
</evidence>
<keyword evidence="4" id="KW-0449">Lipoprotein</keyword>
<dbReference type="Proteomes" id="UP000576616">
    <property type="component" value="Unassembled WGS sequence"/>
</dbReference>
<gene>
    <name evidence="4" type="primary">rlpA</name>
    <name evidence="12" type="ORF">B9Q54_05745</name>
    <name evidence="9" type="ORF">BZ274_05615</name>
    <name evidence="11" type="ORF">C6T04_03735</name>
    <name evidence="10" type="ORF">CJD00_05030</name>
    <name evidence="13" type="ORF">DSX26_02365</name>
    <name evidence="14" type="ORF">DYU70_02560</name>
    <name evidence="8" type="ORF">ES716_04980</name>
</gene>
<dbReference type="InterPro" id="IPR012997">
    <property type="entry name" value="RplA"/>
</dbReference>
<name>A0A0Q2JBU4_CAMCO</name>
<evidence type="ECO:0000313" key="13">
    <source>
        <dbReference type="EMBL" id="EAL6850312.1"/>
    </source>
</evidence>
<comment type="function">
    <text evidence="4">Lytic transglycosylase with a strong preference for naked glycan strands that lack stem peptides.</text>
</comment>
<dbReference type="Proteomes" id="UP000382436">
    <property type="component" value="Unassembled WGS sequence"/>
</dbReference>
<dbReference type="AlphaFoldDB" id="A0A0Q2JBU4"/>
<dbReference type="KEGG" id="ccoo:ATE51_02300"/>
<dbReference type="EMBL" id="AACDUL010000007">
    <property type="protein sequence ID" value="EAK1509627.1"/>
    <property type="molecule type" value="Genomic_DNA"/>
</dbReference>
<dbReference type="EC" id="4.2.2.-" evidence="4"/>
<sequence length="279" mass="29602">MQTIKQKLKKTLPKLLAASLVATFSSGCFGGLFSSVGSAQIYYPSNDFHSSPSGSGSKGTMKPYTINGKTYYPTVVSVGETADGIASWYGPGFHGKKTSNGETYNQNGLTAAHKTLPMNTILKVTNLNNNRQVTVRVNDRGPFVNNRIIDLSKGAASQIDMIAAGTAPVRLEVIGFGSANSGNNVVHSNINYGASGGIANNGQIYEGGNFMVQIGAFKNPSGAQTIASRYKTYRTYSSTIRKSSVDGLSRVFLTGFRSEEEARDFAASGAFAGAFVVRE</sequence>
<keyword evidence="4" id="KW-0472">Membrane</keyword>
<dbReference type="STRING" id="195.ATE51_02300"/>
<keyword evidence="4" id="KW-0564">Palmitate</keyword>
<protein>
    <recommendedName>
        <fullName evidence="4">Probable endolytic peptidoglycan transglycosylase RlpA</fullName>
        <ecNumber evidence="4">4.2.2.-</ecNumber>
    </recommendedName>
</protein>